<organism evidence="1">
    <name type="scientific">Cacopsylla melanoneura</name>
    <dbReference type="NCBI Taxonomy" id="428564"/>
    <lineage>
        <taxon>Eukaryota</taxon>
        <taxon>Metazoa</taxon>
        <taxon>Ecdysozoa</taxon>
        <taxon>Arthropoda</taxon>
        <taxon>Hexapoda</taxon>
        <taxon>Insecta</taxon>
        <taxon>Pterygota</taxon>
        <taxon>Neoptera</taxon>
        <taxon>Paraneoptera</taxon>
        <taxon>Hemiptera</taxon>
        <taxon>Sternorrhyncha</taxon>
        <taxon>Psylloidea</taxon>
        <taxon>Psyllidae</taxon>
        <taxon>Psyllinae</taxon>
        <taxon>Cacopsylla</taxon>
    </lineage>
</organism>
<sequence>MRVNSHVFFNQEFNGVQLCRTYSSEVVCSSSSRGRKFKFAKNKKKQNKTRVNFHVFMNEEFNGASFSFLEATVQKWIRDLPGKKIQVHQKEKQTNEGQFPDIFSIH</sequence>
<protein>
    <submittedName>
        <fullName evidence="1">Uncharacterized protein</fullName>
    </submittedName>
</protein>
<dbReference type="EMBL" id="HBUF01519857">
    <property type="protein sequence ID" value="CAG6748619.1"/>
    <property type="molecule type" value="Transcribed_RNA"/>
</dbReference>
<reference evidence="1" key="1">
    <citation type="submission" date="2021-05" db="EMBL/GenBank/DDBJ databases">
        <authorList>
            <person name="Alioto T."/>
            <person name="Alioto T."/>
            <person name="Gomez Garrido J."/>
        </authorList>
    </citation>
    <scope>NUCLEOTIDE SEQUENCE</scope>
</reference>
<dbReference type="AlphaFoldDB" id="A0A8D9EDL6"/>
<evidence type="ECO:0000313" key="1">
    <source>
        <dbReference type="EMBL" id="CAG6748619.1"/>
    </source>
</evidence>
<dbReference type="EMBL" id="HBUF01519858">
    <property type="protein sequence ID" value="CAG6748621.1"/>
    <property type="molecule type" value="Transcribed_RNA"/>
</dbReference>
<dbReference type="EMBL" id="HBUF01519854">
    <property type="protein sequence ID" value="CAG6748615.1"/>
    <property type="molecule type" value="Transcribed_RNA"/>
</dbReference>
<name>A0A8D9EDL6_9HEMI</name>
<proteinExistence type="predicted"/>
<accession>A0A8D9EDL6</accession>